<evidence type="ECO:0000313" key="2">
    <source>
        <dbReference type="Proteomes" id="UP000346198"/>
    </source>
</evidence>
<dbReference type="AlphaFoldDB" id="A0A6C2UTR2"/>
<protein>
    <submittedName>
        <fullName evidence="1">Uncharacterized protein</fullName>
    </submittedName>
</protein>
<gene>
    <name evidence="1" type="ORF">SCARR_04692</name>
</gene>
<dbReference type="Proteomes" id="UP000346198">
    <property type="component" value="Unassembled WGS sequence"/>
</dbReference>
<organism evidence="1 2">
    <name type="scientific">Pontiella sulfatireligans</name>
    <dbReference type="NCBI Taxonomy" id="2750658"/>
    <lineage>
        <taxon>Bacteria</taxon>
        <taxon>Pseudomonadati</taxon>
        <taxon>Kiritimatiellota</taxon>
        <taxon>Kiritimatiellia</taxon>
        <taxon>Kiritimatiellales</taxon>
        <taxon>Pontiellaceae</taxon>
        <taxon>Pontiella</taxon>
    </lineage>
</organism>
<evidence type="ECO:0000313" key="1">
    <source>
        <dbReference type="EMBL" id="VGO22607.1"/>
    </source>
</evidence>
<keyword evidence="2" id="KW-1185">Reference proteome</keyword>
<dbReference type="EMBL" id="CAAHFH010000002">
    <property type="protein sequence ID" value="VGO22607.1"/>
    <property type="molecule type" value="Genomic_DNA"/>
</dbReference>
<proteinExistence type="predicted"/>
<name>A0A6C2UTR2_9BACT</name>
<reference evidence="1 2" key="1">
    <citation type="submission" date="2019-04" db="EMBL/GenBank/DDBJ databases">
        <authorList>
            <person name="Van Vliet M D."/>
        </authorList>
    </citation>
    <scope>NUCLEOTIDE SEQUENCE [LARGE SCALE GENOMIC DNA]</scope>
    <source>
        <strain evidence="1 2">F21</strain>
    </source>
</reference>
<accession>A0A6C2UTR2</accession>
<sequence length="220" mass="24090">MLVCSAAVAGHEQNPSKDWNRLREKNLQLGLPVERVDQTLGACRKSGLPVENADALLCSVYTAQAEGLPTECVFLKIEEGLAKRIAWTDVQAAAGNRLDCLRRADQLVMSGRQERGGQHQHLVMHTCVALESGLPEEVIQSVFSRPGGFRYGRVIHVIEAGETLQLSGLAPKDTLHIMHDCLDRNLNGIEVSRVVDVVLAGHRAGKDFETIHAGLWVQSN</sequence>